<name>A0ACB7PLB8_9PEZI</name>
<comment type="caution">
    <text evidence="1">The sequence shown here is derived from an EMBL/GenBank/DDBJ whole genome shotgun (WGS) entry which is preliminary data.</text>
</comment>
<protein>
    <submittedName>
        <fullName evidence="1">Uncharacterized protein</fullName>
    </submittedName>
</protein>
<accession>A0ACB7PLB8</accession>
<organism evidence="1 2">
    <name type="scientific">Chaetomium tenue</name>
    <dbReference type="NCBI Taxonomy" id="1854479"/>
    <lineage>
        <taxon>Eukaryota</taxon>
        <taxon>Fungi</taxon>
        <taxon>Dikarya</taxon>
        <taxon>Ascomycota</taxon>
        <taxon>Pezizomycotina</taxon>
        <taxon>Sordariomycetes</taxon>
        <taxon>Sordariomycetidae</taxon>
        <taxon>Sordariales</taxon>
        <taxon>Chaetomiaceae</taxon>
        <taxon>Chaetomium</taxon>
    </lineage>
</organism>
<evidence type="ECO:0000313" key="1">
    <source>
        <dbReference type="EMBL" id="KAH6641843.1"/>
    </source>
</evidence>
<reference evidence="1 2" key="1">
    <citation type="journal article" date="2021" name="Nat. Commun.">
        <title>Genetic determinants of endophytism in the Arabidopsis root mycobiome.</title>
        <authorList>
            <person name="Mesny F."/>
            <person name="Miyauchi S."/>
            <person name="Thiergart T."/>
            <person name="Pickel B."/>
            <person name="Atanasova L."/>
            <person name="Karlsson M."/>
            <person name="Huettel B."/>
            <person name="Barry K.W."/>
            <person name="Haridas S."/>
            <person name="Chen C."/>
            <person name="Bauer D."/>
            <person name="Andreopoulos W."/>
            <person name="Pangilinan J."/>
            <person name="LaButti K."/>
            <person name="Riley R."/>
            <person name="Lipzen A."/>
            <person name="Clum A."/>
            <person name="Drula E."/>
            <person name="Henrissat B."/>
            <person name="Kohler A."/>
            <person name="Grigoriev I.V."/>
            <person name="Martin F.M."/>
            <person name="Hacquard S."/>
        </authorList>
    </citation>
    <scope>NUCLEOTIDE SEQUENCE [LARGE SCALE GENOMIC DNA]</scope>
    <source>
        <strain evidence="1 2">MPI-SDFR-AT-0079</strain>
    </source>
</reference>
<sequence length="255" mass="29353">MLVSDDLKDSMRRILGPMELKPSWRWHRRRQLAGGKKRLARITIALQGDHIESAARVPSRMTQRPLYRIRISGPDKNLDKIFEKAKTLNADWGCIFLIEDMIEAYTSHNQASSRINLVLLPILRFLDSFNGITIFLLASEDAKTDSLKYVEPRIKQRLCSSFNIGNEDVPEHTREQLWKECMIGRLGTTEGFLTDDTLQRLKELAKFNLTWDAISSTVYAVLPKGIAPDSVNWDLIEELAKQQQKFKNPALNDLW</sequence>
<gene>
    <name evidence="1" type="ORF">F5144DRAFT_565024</name>
</gene>
<evidence type="ECO:0000313" key="2">
    <source>
        <dbReference type="Proteomes" id="UP000724584"/>
    </source>
</evidence>
<proteinExistence type="predicted"/>
<keyword evidence="2" id="KW-1185">Reference proteome</keyword>
<dbReference type="EMBL" id="JAGIZQ010000002">
    <property type="protein sequence ID" value="KAH6641843.1"/>
    <property type="molecule type" value="Genomic_DNA"/>
</dbReference>
<dbReference type="Proteomes" id="UP000724584">
    <property type="component" value="Unassembled WGS sequence"/>
</dbReference>